<keyword evidence="5" id="KW-1185">Reference proteome</keyword>
<feature type="domain" description="Endonuclease GajA/Old nuclease/RecF-like AAA" evidence="2">
    <location>
        <begin position="206"/>
        <end position="412"/>
    </location>
</feature>
<dbReference type="Gene3D" id="3.40.50.300">
    <property type="entry name" value="P-loop containing nucleotide triphosphate hydrolases"/>
    <property type="match status" value="1"/>
</dbReference>
<accession>A0ABV3V1T9</accession>
<dbReference type="PANTHER" id="PTHR43581:SF2">
    <property type="entry name" value="EXCINUCLEASE ATPASE SUBUNIT"/>
    <property type="match status" value="1"/>
</dbReference>
<evidence type="ECO:0000313" key="5">
    <source>
        <dbReference type="Proteomes" id="UP001558481"/>
    </source>
</evidence>
<protein>
    <submittedName>
        <fullName evidence="4">ATP-dependent endonuclease</fullName>
    </submittedName>
</protein>
<organism evidence="4 5">
    <name type="scientific">Kocuria carniphila</name>
    <dbReference type="NCBI Taxonomy" id="262208"/>
    <lineage>
        <taxon>Bacteria</taxon>
        <taxon>Bacillati</taxon>
        <taxon>Actinomycetota</taxon>
        <taxon>Actinomycetes</taxon>
        <taxon>Micrococcales</taxon>
        <taxon>Micrococcaceae</taxon>
        <taxon>Kocuria</taxon>
    </lineage>
</organism>
<feature type="domain" description="Endonuclease GajA/Old nuclease/RecF-like AAA" evidence="2">
    <location>
        <begin position="1"/>
        <end position="97"/>
    </location>
</feature>
<feature type="compositionally biased region" description="Acidic residues" evidence="1">
    <location>
        <begin position="542"/>
        <end position="555"/>
    </location>
</feature>
<evidence type="ECO:0000259" key="2">
    <source>
        <dbReference type="Pfam" id="PF13175"/>
    </source>
</evidence>
<feature type="region of interest" description="Disordered" evidence="1">
    <location>
        <begin position="538"/>
        <end position="564"/>
    </location>
</feature>
<dbReference type="InterPro" id="IPR034139">
    <property type="entry name" value="TOPRIM_OLD"/>
</dbReference>
<dbReference type="Pfam" id="PF20469">
    <property type="entry name" value="OLD-like_TOPRIM"/>
    <property type="match status" value="1"/>
</dbReference>
<dbReference type="SUPFAM" id="SSF52540">
    <property type="entry name" value="P-loop containing nucleoside triphosphate hydrolases"/>
    <property type="match status" value="1"/>
</dbReference>
<dbReference type="PANTHER" id="PTHR43581">
    <property type="entry name" value="ATP/GTP PHOSPHATASE"/>
    <property type="match status" value="1"/>
</dbReference>
<proteinExistence type="predicted"/>
<dbReference type="CDD" id="cd01026">
    <property type="entry name" value="TOPRIM_OLD"/>
    <property type="match status" value="1"/>
</dbReference>
<dbReference type="EMBL" id="JAYWLU010000007">
    <property type="protein sequence ID" value="MEX3594560.1"/>
    <property type="molecule type" value="Genomic_DNA"/>
</dbReference>
<dbReference type="InterPro" id="IPR051396">
    <property type="entry name" value="Bact_Antivir_Def_Nuclease"/>
</dbReference>
<sequence>MYLKTFRVENFRRLKSVRVDLEETESIFVGANNSGKTSATQIFRLFLNPGKHKFRVFDFSADCWTTLNAIDPTSTDGADDLPRIVLDLWFEVDDQNLHRVLGILPSLDWDGRPVGVRMSYQPRDPARLLANYVEARARIDDGGDKSAKSMWPTDLTDYLQRTLTQEYEVTYAVLDAEKCDLNGVPAGDYRPFRIELAKEGEELIGSLIRVDFLDAQRHLSDSSGSGRHEDLSTRLSRFYERNLEKHEIDLTTVNAIADSEQSLNTHFAEVFKPTLESLKRLGYPGIANPDMIVKATLNAQSILSSNARVHYALPTADGSPAESSAMTLPDQYNGLGFKNLIYMVVEILDFHQRWIDSEGQRPPVHLIMIEEPEAHLHAQLQQVFVNQIFDLVKSDHPAFQSQLVITTHSSHVLYESNFKPIRYFSRKSKGASALCTEVKNLSTFYDNEEKQTREFLQRYLKLTHCDLFFSDGVVLVEGNVERLLLPLIIEKDVKDLRRCHLTILEVGGAFAHKFEKLVAFLEIPTLVITDIDSIAPKSASDTEAEDNEDVEDADLDPAAQKPGRSCLTTFEGAVTSNETLRQWLPKVGPVTNLLDLPDSAKVQDDGCVRVAYQTRRPTSWGDAEGQLAGRTLEEAFALQNLEWSQHADQKDLGLKIRNTGDLDLSAIHQKIFKKVNSKAFDKTKFALELIARSDQAWTSPAYIVDGLLWLHRRLDPKVELLTLPTITESDE</sequence>
<name>A0ABV3V1T9_9MICC</name>
<dbReference type="InterPro" id="IPR041685">
    <property type="entry name" value="AAA_GajA/Old/RecF-like"/>
</dbReference>
<feature type="domain" description="OLD protein-like TOPRIM" evidence="3">
    <location>
        <begin position="468"/>
        <end position="532"/>
    </location>
</feature>
<dbReference type="GO" id="GO:0004519">
    <property type="term" value="F:endonuclease activity"/>
    <property type="evidence" value="ECO:0007669"/>
    <property type="project" value="UniProtKB-KW"/>
</dbReference>
<evidence type="ECO:0000256" key="1">
    <source>
        <dbReference type="SAM" id="MobiDB-lite"/>
    </source>
</evidence>
<keyword evidence="4" id="KW-0255">Endonuclease</keyword>
<reference evidence="4 5" key="1">
    <citation type="journal article" date="2024" name="Fungal Genet. Biol.">
        <title>The porcine skin microbiome exhibits broad fungal antagonism.</title>
        <authorList>
            <person name="De La Cruz K.F."/>
            <person name="Townsend E.C."/>
            <person name="Alex Cheong J.Z."/>
            <person name="Salamzade R."/>
            <person name="Liu A."/>
            <person name="Sandstrom S."/>
            <person name="Davila E."/>
            <person name="Huang L."/>
            <person name="Xu K.H."/>
            <person name="Wu S.Y."/>
            <person name="Meudt J.J."/>
            <person name="Shanmuganayagam D."/>
            <person name="Gibson A.L.F."/>
            <person name="Kalan L.R."/>
        </authorList>
    </citation>
    <scope>NUCLEOTIDE SEQUENCE [LARGE SCALE GENOMIC DNA]</scope>
    <source>
        <strain evidence="4 5">LK2625</strain>
    </source>
</reference>
<dbReference type="InterPro" id="IPR027417">
    <property type="entry name" value="P-loop_NTPase"/>
</dbReference>
<evidence type="ECO:0000259" key="3">
    <source>
        <dbReference type="Pfam" id="PF20469"/>
    </source>
</evidence>
<comment type="caution">
    <text evidence="4">The sequence shown here is derived from an EMBL/GenBank/DDBJ whole genome shotgun (WGS) entry which is preliminary data.</text>
</comment>
<keyword evidence="4" id="KW-0540">Nuclease</keyword>
<keyword evidence="4" id="KW-0378">Hydrolase</keyword>
<gene>
    <name evidence="4" type="ORF">VVR66_07535</name>
</gene>
<dbReference type="Proteomes" id="UP001558481">
    <property type="component" value="Unassembled WGS sequence"/>
</dbReference>
<dbReference type="RefSeq" id="WP_095798926.1">
    <property type="nucleotide sequence ID" value="NZ_JAYWLU010000007.1"/>
</dbReference>
<evidence type="ECO:0000313" key="4">
    <source>
        <dbReference type="EMBL" id="MEX3594560.1"/>
    </source>
</evidence>
<dbReference type="Pfam" id="PF13175">
    <property type="entry name" value="AAA_15"/>
    <property type="match status" value="2"/>
</dbReference>